<protein>
    <recommendedName>
        <fullName evidence="1">PD-(D/E)XK endonuclease-like domain-containing protein</fullName>
    </recommendedName>
</protein>
<dbReference type="InterPro" id="IPR011604">
    <property type="entry name" value="PDDEXK-like_dom_sf"/>
</dbReference>
<reference evidence="2" key="1">
    <citation type="journal article" date="2015" name="Nature">
        <title>Complex archaea that bridge the gap between prokaryotes and eukaryotes.</title>
        <authorList>
            <person name="Spang A."/>
            <person name="Saw J.H."/>
            <person name="Jorgensen S.L."/>
            <person name="Zaremba-Niedzwiedzka K."/>
            <person name="Martijn J."/>
            <person name="Lind A.E."/>
            <person name="van Eijk R."/>
            <person name="Schleper C."/>
            <person name="Guy L."/>
            <person name="Ettema T.J."/>
        </authorList>
    </citation>
    <scope>NUCLEOTIDE SEQUENCE</scope>
</reference>
<dbReference type="InterPro" id="IPR011335">
    <property type="entry name" value="Restrct_endonuc-II-like"/>
</dbReference>
<gene>
    <name evidence="2" type="ORF">LCGC14_2863180</name>
</gene>
<name>A0A0F9ADE5_9ZZZZ</name>
<feature type="domain" description="PD-(D/E)XK endonuclease-like" evidence="1">
    <location>
        <begin position="110"/>
        <end position="252"/>
    </location>
</feature>
<feature type="non-terminal residue" evidence="2">
    <location>
        <position position="262"/>
    </location>
</feature>
<dbReference type="EMBL" id="LAZR01055383">
    <property type="protein sequence ID" value="KKK76484.1"/>
    <property type="molecule type" value="Genomic_DNA"/>
</dbReference>
<dbReference type="SUPFAM" id="SSF52980">
    <property type="entry name" value="Restriction endonuclease-like"/>
    <property type="match status" value="1"/>
</dbReference>
<sequence>MKKLLFLLSNKAINRLLYLNVNVLEWKKEQKKDHKQSRKRNKELMSLEQFLLYKKYTRVKQSPAEKKGILVHKMLEDGVGNIPDDPKEFDAWETAIKLDKMINNLGYKIIDREVKHIAQLTDEIQLFGYIDVVAELDGEPILVDYKTGGRPWKETKTIHGEIVVAKARGFQGPIYLTPPIVDEYFGGEWAGRMDYLYAPNQGVTKVYSYYQNDADHQNLIRAATMIAEAAERGWFPKNQGWLCGNCDWYNVCYQTPNWRRYH</sequence>
<comment type="caution">
    <text evidence="2">The sequence shown here is derived from an EMBL/GenBank/DDBJ whole genome shotgun (WGS) entry which is preliminary data.</text>
</comment>
<dbReference type="Pfam" id="PF12705">
    <property type="entry name" value="PDDEXK_1"/>
    <property type="match status" value="1"/>
</dbReference>
<accession>A0A0F9ADE5</accession>
<dbReference type="AlphaFoldDB" id="A0A0F9ADE5"/>
<dbReference type="InterPro" id="IPR038726">
    <property type="entry name" value="PDDEXK_AddAB-type"/>
</dbReference>
<proteinExistence type="predicted"/>
<organism evidence="2">
    <name type="scientific">marine sediment metagenome</name>
    <dbReference type="NCBI Taxonomy" id="412755"/>
    <lineage>
        <taxon>unclassified sequences</taxon>
        <taxon>metagenomes</taxon>
        <taxon>ecological metagenomes</taxon>
    </lineage>
</organism>
<evidence type="ECO:0000313" key="2">
    <source>
        <dbReference type="EMBL" id="KKK76484.1"/>
    </source>
</evidence>
<evidence type="ECO:0000259" key="1">
    <source>
        <dbReference type="Pfam" id="PF12705"/>
    </source>
</evidence>
<dbReference type="Gene3D" id="3.90.320.10">
    <property type="match status" value="1"/>
</dbReference>